<gene>
    <name evidence="1" type="ORF">PR048_023653</name>
</gene>
<comment type="caution">
    <text evidence="1">The sequence shown here is derived from an EMBL/GenBank/DDBJ whole genome shotgun (WGS) entry which is preliminary data.</text>
</comment>
<evidence type="ECO:0000313" key="1">
    <source>
        <dbReference type="EMBL" id="KAJ8875754.1"/>
    </source>
</evidence>
<protein>
    <submittedName>
        <fullName evidence="1">Uncharacterized protein</fullName>
    </submittedName>
</protein>
<keyword evidence="2" id="KW-1185">Reference proteome</keyword>
<reference evidence="1 2" key="1">
    <citation type="submission" date="2023-02" db="EMBL/GenBank/DDBJ databases">
        <title>LHISI_Scaffold_Assembly.</title>
        <authorList>
            <person name="Stuart O.P."/>
            <person name="Cleave R."/>
            <person name="Magrath M.J.L."/>
            <person name="Mikheyev A.S."/>
        </authorList>
    </citation>
    <scope>NUCLEOTIDE SEQUENCE [LARGE SCALE GENOMIC DNA]</scope>
    <source>
        <strain evidence="1">Daus_M_001</strain>
        <tissue evidence="1">Leg muscle</tissue>
    </source>
</reference>
<proteinExistence type="predicted"/>
<organism evidence="1 2">
    <name type="scientific">Dryococelus australis</name>
    <dbReference type="NCBI Taxonomy" id="614101"/>
    <lineage>
        <taxon>Eukaryota</taxon>
        <taxon>Metazoa</taxon>
        <taxon>Ecdysozoa</taxon>
        <taxon>Arthropoda</taxon>
        <taxon>Hexapoda</taxon>
        <taxon>Insecta</taxon>
        <taxon>Pterygota</taxon>
        <taxon>Neoptera</taxon>
        <taxon>Polyneoptera</taxon>
        <taxon>Phasmatodea</taxon>
        <taxon>Verophasmatodea</taxon>
        <taxon>Anareolatae</taxon>
        <taxon>Phasmatidae</taxon>
        <taxon>Eurycanthinae</taxon>
        <taxon>Dryococelus</taxon>
    </lineage>
</organism>
<sequence length="188" mass="21305">MWSDKGFEETMVDAKEKAETLDIETLFSSELPVRPRKIKRQFDYESHYETTVNVDPKKAFKSNVFFYALDRTIMSLDKRCGQLKAHYNIFGFLYSTKNQENDGLVQKCKDMQLTLTYEGHLGADGTQLHQELIVFHSLSDAAKSSNDPLELLKNISTSSLCGNIPSLTVALRILLTRPVTVASGERSF</sequence>
<accession>A0ABQ9GUW1</accession>
<name>A0ABQ9GUW1_9NEOP</name>
<dbReference type="Proteomes" id="UP001159363">
    <property type="component" value="Chromosome 8"/>
</dbReference>
<dbReference type="EMBL" id="JARBHB010000009">
    <property type="protein sequence ID" value="KAJ8875754.1"/>
    <property type="molecule type" value="Genomic_DNA"/>
</dbReference>
<evidence type="ECO:0000313" key="2">
    <source>
        <dbReference type="Proteomes" id="UP001159363"/>
    </source>
</evidence>